<gene>
    <name evidence="2" type="ORF">BJX66DRAFT_312725</name>
</gene>
<dbReference type="EMBL" id="JBFTWV010000117">
    <property type="protein sequence ID" value="KAL2786453.1"/>
    <property type="molecule type" value="Genomic_DNA"/>
</dbReference>
<reference evidence="2 3" key="1">
    <citation type="submission" date="2024-07" db="EMBL/GenBank/DDBJ databases">
        <title>Section-level genome sequencing and comparative genomics of Aspergillus sections Usti and Cavernicolus.</title>
        <authorList>
            <consortium name="Lawrence Berkeley National Laboratory"/>
            <person name="Nybo J.L."/>
            <person name="Vesth T.C."/>
            <person name="Theobald S."/>
            <person name="Frisvad J.C."/>
            <person name="Larsen T.O."/>
            <person name="Kjaerboelling I."/>
            <person name="Rothschild-Mancinelli K."/>
            <person name="Lyhne E.K."/>
            <person name="Kogle M.E."/>
            <person name="Barry K."/>
            <person name="Clum A."/>
            <person name="Na H."/>
            <person name="Ledsgaard L."/>
            <person name="Lin J."/>
            <person name="Lipzen A."/>
            <person name="Kuo A."/>
            <person name="Riley R."/>
            <person name="Mondo S."/>
            <person name="Labutti K."/>
            <person name="Haridas S."/>
            <person name="Pangalinan J."/>
            <person name="Salamov A.A."/>
            <person name="Simmons B.A."/>
            <person name="Magnuson J.K."/>
            <person name="Chen J."/>
            <person name="Drula E."/>
            <person name="Henrissat B."/>
            <person name="Wiebenga A."/>
            <person name="Lubbers R.J."/>
            <person name="Gomes A.C."/>
            <person name="Makela M.R."/>
            <person name="Stajich J."/>
            <person name="Grigoriev I.V."/>
            <person name="Mortensen U.H."/>
            <person name="De Vries R.P."/>
            <person name="Baker S.E."/>
            <person name="Andersen M.R."/>
        </authorList>
    </citation>
    <scope>NUCLEOTIDE SEQUENCE [LARGE SCALE GENOMIC DNA]</scope>
    <source>
        <strain evidence="2 3">CBS 209.92</strain>
    </source>
</reference>
<comment type="caution">
    <text evidence="2">The sequence shown here is derived from an EMBL/GenBank/DDBJ whole genome shotgun (WGS) entry which is preliminary data.</text>
</comment>
<sequence>MSTFALFSGAAAAALLNRTPGLCEISTTTSTPCVISIHINSDDNKSPTHDLELMESCRGTDDVVSYSDCDCDCYCIAQSQPDTVGGLADCLAKGSSCSGISAKGGIVQVWCNNVIADADVSDTPGGSITISASETSAEPPASTTPSEKGEELEDEPTETKGELETILNGGEAQGNSVTVTTAILLALMAFGGAVRPAP</sequence>
<keyword evidence="3" id="KW-1185">Reference proteome</keyword>
<name>A0ABR4FT55_9EURO</name>
<evidence type="ECO:0000313" key="2">
    <source>
        <dbReference type="EMBL" id="KAL2786453.1"/>
    </source>
</evidence>
<proteinExistence type="predicted"/>
<dbReference type="Proteomes" id="UP001610563">
    <property type="component" value="Unassembled WGS sequence"/>
</dbReference>
<feature type="region of interest" description="Disordered" evidence="1">
    <location>
        <begin position="125"/>
        <end position="161"/>
    </location>
</feature>
<organism evidence="2 3">
    <name type="scientific">Aspergillus keveii</name>
    <dbReference type="NCBI Taxonomy" id="714993"/>
    <lineage>
        <taxon>Eukaryota</taxon>
        <taxon>Fungi</taxon>
        <taxon>Dikarya</taxon>
        <taxon>Ascomycota</taxon>
        <taxon>Pezizomycotina</taxon>
        <taxon>Eurotiomycetes</taxon>
        <taxon>Eurotiomycetidae</taxon>
        <taxon>Eurotiales</taxon>
        <taxon>Aspergillaceae</taxon>
        <taxon>Aspergillus</taxon>
        <taxon>Aspergillus subgen. Nidulantes</taxon>
    </lineage>
</organism>
<protein>
    <recommendedName>
        <fullName evidence="4">GPI anchored protein</fullName>
    </recommendedName>
</protein>
<feature type="compositionally biased region" description="Low complexity" evidence="1">
    <location>
        <begin position="131"/>
        <end position="146"/>
    </location>
</feature>
<evidence type="ECO:0008006" key="4">
    <source>
        <dbReference type="Google" id="ProtNLM"/>
    </source>
</evidence>
<evidence type="ECO:0000313" key="3">
    <source>
        <dbReference type="Proteomes" id="UP001610563"/>
    </source>
</evidence>
<evidence type="ECO:0000256" key="1">
    <source>
        <dbReference type="SAM" id="MobiDB-lite"/>
    </source>
</evidence>
<accession>A0ABR4FT55</accession>